<gene>
    <name evidence="1" type="ORF">D9V41_08215</name>
</gene>
<sequence>MTSMWAFVPSAPLLALSGDDALVSVRDAAQSVVAEIVAHTTTSITVLADGEGAAVRDESAGGTLREYGLDVHAGGEQIALGLGHTIGAWLLDRAGWRGRRRYATDVDSPDGTVLVVADGAACVETNSPRGFDPRGPGFQNALLASLGSADAALLASLDLEVAAELWCSGAAVLSRVGRATQERTWRGEMRYAGAPLGVGYWVALWRSP</sequence>
<reference evidence="1 2" key="1">
    <citation type="submission" date="2018-10" db="EMBL/GenBank/DDBJ databases">
        <title>Aeromicrobium sp. 9W16Y-2 whole genome shotgun sequence.</title>
        <authorList>
            <person name="Li F."/>
        </authorList>
    </citation>
    <scope>NUCLEOTIDE SEQUENCE [LARGE SCALE GENOMIC DNA]</scope>
    <source>
        <strain evidence="1 2">9W16Y-2</strain>
    </source>
</reference>
<proteinExistence type="predicted"/>
<organism evidence="1 2">
    <name type="scientific">Aeromicrobium phragmitis</name>
    <dbReference type="NCBI Taxonomy" id="2478914"/>
    <lineage>
        <taxon>Bacteria</taxon>
        <taxon>Bacillati</taxon>
        <taxon>Actinomycetota</taxon>
        <taxon>Actinomycetes</taxon>
        <taxon>Propionibacteriales</taxon>
        <taxon>Nocardioidaceae</taxon>
        <taxon>Aeromicrobium</taxon>
    </lineage>
</organism>
<evidence type="ECO:0000313" key="1">
    <source>
        <dbReference type="EMBL" id="RLV55883.1"/>
    </source>
</evidence>
<dbReference type="EMBL" id="RDBF01000005">
    <property type="protein sequence ID" value="RLV55883.1"/>
    <property type="molecule type" value="Genomic_DNA"/>
</dbReference>
<protein>
    <submittedName>
        <fullName evidence="1">Uncharacterized protein</fullName>
    </submittedName>
</protein>
<accession>A0A3L8PMA8</accession>
<evidence type="ECO:0000313" key="2">
    <source>
        <dbReference type="Proteomes" id="UP000282515"/>
    </source>
</evidence>
<dbReference type="Gene3D" id="3.40.830.10">
    <property type="entry name" value="LigB-like"/>
    <property type="match status" value="1"/>
</dbReference>
<comment type="caution">
    <text evidence="1">The sequence shown here is derived from an EMBL/GenBank/DDBJ whole genome shotgun (WGS) entry which is preliminary data.</text>
</comment>
<dbReference type="AlphaFoldDB" id="A0A3L8PMA8"/>
<dbReference type="Proteomes" id="UP000282515">
    <property type="component" value="Unassembled WGS sequence"/>
</dbReference>
<name>A0A3L8PMA8_9ACTN</name>
<keyword evidence="2" id="KW-1185">Reference proteome</keyword>